<comment type="caution">
    <text evidence="2">The sequence shown here is derived from an EMBL/GenBank/DDBJ whole genome shotgun (WGS) entry which is preliminary data.</text>
</comment>
<dbReference type="RefSeq" id="WP_168057167.1">
    <property type="nucleotide sequence ID" value="NZ_JAAOZT010000017.1"/>
</dbReference>
<gene>
    <name evidence="2" type="ORF">HNR39_003692</name>
</gene>
<keyword evidence="3" id="KW-1185">Reference proteome</keyword>
<dbReference type="AlphaFoldDB" id="A0A840RYW1"/>
<organism evidence="2 3">
    <name type="scientific">Glaciimonas immobilis</name>
    <dbReference type="NCBI Taxonomy" id="728004"/>
    <lineage>
        <taxon>Bacteria</taxon>
        <taxon>Pseudomonadati</taxon>
        <taxon>Pseudomonadota</taxon>
        <taxon>Betaproteobacteria</taxon>
        <taxon>Burkholderiales</taxon>
        <taxon>Oxalobacteraceae</taxon>
        <taxon>Glaciimonas</taxon>
    </lineage>
</organism>
<sequence length="175" mass="18804">MRFNIPRPRLVVLLVMGMLTAYLANYFSSGPGEDTIVEPLSRTHAKVASYPHAGSSSLSTSSLALPKRAELDQVSKNNLFAATDWTPPLPPAPAPPKAAPAPPPQAPPMPYSFVGMLEDRTKPTAFLAKGEALLIVSAGDTLDGNYHVDTVSSREIALTYLPLNQKQVIRIQGEL</sequence>
<feature type="compositionally biased region" description="Pro residues" evidence="1">
    <location>
        <begin position="87"/>
        <end position="106"/>
    </location>
</feature>
<reference evidence="2 3" key="1">
    <citation type="submission" date="2020-08" db="EMBL/GenBank/DDBJ databases">
        <title>Genomic Encyclopedia of Type Strains, Phase IV (KMG-IV): sequencing the most valuable type-strain genomes for metagenomic binning, comparative biology and taxonomic classification.</title>
        <authorList>
            <person name="Goeker M."/>
        </authorList>
    </citation>
    <scope>NUCLEOTIDE SEQUENCE [LARGE SCALE GENOMIC DNA]</scope>
    <source>
        <strain evidence="2 3">DSM 23240</strain>
    </source>
</reference>
<dbReference type="Proteomes" id="UP000571084">
    <property type="component" value="Unassembled WGS sequence"/>
</dbReference>
<accession>A0A840RYW1</accession>
<protein>
    <submittedName>
        <fullName evidence="2">Uncharacterized protein</fullName>
    </submittedName>
</protein>
<evidence type="ECO:0000313" key="3">
    <source>
        <dbReference type="Proteomes" id="UP000571084"/>
    </source>
</evidence>
<proteinExistence type="predicted"/>
<evidence type="ECO:0000256" key="1">
    <source>
        <dbReference type="SAM" id="MobiDB-lite"/>
    </source>
</evidence>
<name>A0A840RYW1_9BURK</name>
<dbReference type="EMBL" id="JACHHQ010000008">
    <property type="protein sequence ID" value="MBB5201834.1"/>
    <property type="molecule type" value="Genomic_DNA"/>
</dbReference>
<feature type="region of interest" description="Disordered" evidence="1">
    <location>
        <begin position="85"/>
        <end position="106"/>
    </location>
</feature>
<evidence type="ECO:0000313" key="2">
    <source>
        <dbReference type="EMBL" id="MBB5201834.1"/>
    </source>
</evidence>